<dbReference type="InterPro" id="IPR036457">
    <property type="entry name" value="PPM-type-like_dom_sf"/>
</dbReference>
<dbReference type="Gene3D" id="3.30.450.40">
    <property type="match status" value="1"/>
</dbReference>
<dbReference type="SUPFAM" id="SSF81606">
    <property type="entry name" value="PP2C-like"/>
    <property type="match status" value="1"/>
</dbReference>
<evidence type="ECO:0000313" key="3">
    <source>
        <dbReference type="Proteomes" id="UP000199034"/>
    </source>
</evidence>
<dbReference type="SMART" id="SM00065">
    <property type="entry name" value="GAF"/>
    <property type="match status" value="1"/>
</dbReference>
<dbReference type="Gene3D" id="3.60.40.10">
    <property type="entry name" value="PPM-type phosphatase domain"/>
    <property type="match status" value="1"/>
</dbReference>
<dbReference type="PANTHER" id="PTHR43156:SF2">
    <property type="entry name" value="STAGE II SPORULATION PROTEIN E"/>
    <property type="match status" value="1"/>
</dbReference>
<keyword evidence="1" id="KW-0378">Hydrolase</keyword>
<evidence type="ECO:0000256" key="1">
    <source>
        <dbReference type="ARBA" id="ARBA00022801"/>
    </source>
</evidence>
<gene>
    <name evidence="2" type="ORF">SAMN05421872_105255</name>
</gene>
<dbReference type="STRING" id="1045774.SAMN05421872_105255"/>
<dbReference type="Pfam" id="PF07228">
    <property type="entry name" value="SpoIIE"/>
    <property type="match status" value="1"/>
</dbReference>
<proteinExistence type="predicted"/>
<dbReference type="InterPro" id="IPR001932">
    <property type="entry name" value="PPM-type_phosphatase-like_dom"/>
</dbReference>
<dbReference type="RefSeq" id="WP_090855254.1">
    <property type="nucleotide sequence ID" value="NZ_FMZM01000005.1"/>
</dbReference>
<name>A0A1G6REA6_9ACTN</name>
<organism evidence="2 3">
    <name type="scientific">Nocardioides lianchengensis</name>
    <dbReference type="NCBI Taxonomy" id="1045774"/>
    <lineage>
        <taxon>Bacteria</taxon>
        <taxon>Bacillati</taxon>
        <taxon>Actinomycetota</taxon>
        <taxon>Actinomycetes</taxon>
        <taxon>Propionibacteriales</taxon>
        <taxon>Nocardioidaceae</taxon>
        <taxon>Nocardioides</taxon>
    </lineage>
</organism>
<dbReference type="Proteomes" id="UP000199034">
    <property type="component" value="Unassembled WGS sequence"/>
</dbReference>
<dbReference type="PANTHER" id="PTHR43156">
    <property type="entry name" value="STAGE II SPORULATION PROTEIN E-RELATED"/>
    <property type="match status" value="1"/>
</dbReference>
<keyword evidence="3" id="KW-1185">Reference proteome</keyword>
<evidence type="ECO:0000313" key="2">
    <source>
        <dbReference type="EMBL" id="SDD02969.1"/>
    </source>
</evidence>
<dbReference type="SMART" id="SM00331">
    <property type="entry name" value="PP2C_SIG"/>
    <property type="match status" value="1"/>
</dbReference>
<dbReference type="InterPro" id="IPR029016">
    <property type="entry name" value="GAF-like_dom_sf"/>
</dbReference>
<dbReference type="GO" id="GO:0016791">
    <property type="term" value="F:phosphatase activity"/>
    <property type="evidence" value="ECO:0007669"/>
    <property type="project" value="TreeGrafter"/>
</dbReference>
<dbReference type="AlphaFoldDB" id="A0A1G6REA6"/>
<protein>
    <submittedName>
        <fullName evidence="2">Stage II sporulation protein E (SpoIIE)</fullName>
    </submittedName>
</protein>
<dbReference type="OrthoDB" id="9151676at2"/>
<dbReference type="EMBL" id="FMZM01000005">
    <property type="protein sequence ID" value="SDD02969.1"/>
    <property type="molecule type" value="Genomic_DNA"/>
</dbReference>
<sequence>MGTATTTAAPAVVPEEDRRQRAVESLTLAEGQPVERLDRITRLARTIFEVPFSSIAVLDGDRAWFASIQGADLRGLPRQETFSDRADSDSVLLVVEDTASDPRFADLPAVTDDGIRFYAGQPLRDSMGNVLGTLGLFDVRPRTLDQEQLTTLVDLAAWAEQELTASTEMTQARRVQSSLLPARPVRVPGWTVDGLCLPALAVGGDFYDYGVGHSVAHVSLGDVMGKGTGAALLGAGVRAAIRGTHEAVVAGVDLGITATQVARSLLPDLERAESFVTLLEAAVDLDDGFVRLVDAGSGLALVVRADGTATHLRSEDRPFGVLPDDHWSEQQLDLDPGDRLLLFSDGLLDLLDDPVDWVPELGALVHRAEDGPGVLASVLALGHARTPLDDVTAVVVVRERGQ</sequence>
<dbReference type="SUPFAM" id="SSF55781">
    <property type="entry name" value="GAF domain-like"/>
    <property type="match status" value="1"/>
</dbReference>
<dbReference type="InterPro" id="IPR003018">
    <property type="entry name" value="GAF"/>
</dbReference>
<reference evidence="3" key="1">
    <citation type="submission" date="2016-10" db="EMBL/GenBank/DDBJ databases">
        <authorList>
            <person name="Varghese N."/>
            <person name="Submissions S."/>
        </authorList>
    </citation>
    <scope>NUCLEOTIDE SEQUENCE [LARGE SCALE GENOMIC DNA]</scope>
    <source>
        <strain evidence="3">CGMCC 4.6858</strain>
    </source>
</reference>
<dbReference type="Pfam" id="PF01590">
    <property type="entry name" value="GAF"/>
    <property type="match status" value="1"/>
</dbReference>
<accession>A0A1G6REA6</accession>
<dbReference type="InterPro" id="IPR052016">
    <property type="entry name" value="Bact_Sigma-Reg"/>
</dbReference>